<gene>
    <name evidence="1" type="ORF">RDB_LOCUS101959</name>
</gene>
<protein>
    <submittedName>
        <fullName evidence="1">Uncharacterized protein</fullName>
    </submittedName>
</protein>
<reference evidence="1" key="1">
    <citation type="submission" date="2021-01" db="EMBL/GenBank/DDBJ databases">
        <authorList>
            <person name="Kaushik A."/>
        </authorList>
    </citation>
    <scope>NUCLEOTIDE SEQUENCE</scope>
    <source>
        <strain evidence="1">AG5</strain>
    </source>
</reference>
<dbReference type="Proteomes" id="UP000663827">
    <property type="component" value="Unassembled WGS sequence"/>
</dbReference>
<evidence type="ECO:0000313" key="2">
    <source>
        <dbReference type="Proteomes" id="UP000663827"/>
    </source>
</evidence>
<evidence type="ECO:0000313" key="1">
    <source>
        <dbReference type="EMBL" id="CAE7163284.1"/>
    </source>
</evidence>
<sequence length="113" mass="12899">MIWARNLDELGGVAGCYVVEAPQEFDEKGTELGPDAQVWKTYVREADQIDEELVDGWNKSMDVIISSAVLGHLRGLRDRKLQEPQARPHRHILPDSAHHFSDPAVHRQWFPAF</sequence>
<dbReference type="AlphaFoldDB" id="A0A8H3HYJ0"/>
<dbReference type="EMBL" id="CAJNJQ010002164">
    <property type="protein sequence ID" value="CAE7163284.1"/>
    <property type="molecule type" value="Genomic_DNA"/>
</dbReference>
<comment type="caution">
    <text evidence="1">The sequence shown here is derived from an EMBL/GenBank/DDBJ whole genome shotgun (WGS) entry which is preliminary data.</text>
</comment>
<name>A0A8H3HYJ0_9AGAM</name>
<proteinExistence type="predicted"/>
<accession>A0A8H3HYJ0</accession>
<organism evidence="1 2">
    <name type="scientific">Rhizoctonia solani</name>
    <dbReference type="NCBI Taxonomy" id="456999"/>
    <lineage>
        <taxon>Eukaryota</taxon>
        <taxon>Fungi</taxon>
        <taxon>Dikarya</taxon>
        <taxon>Basidiomycota</taxon>
        <taxon>Agaricomycotina</taxon>
        <taxon>Agaricomycetes</taxon>
        <taxon>Cantharellales</taxon>
        <taxon>Ceratobasidiaceae</taxon>
        <taxon>Rhizoctonia</taxon>
    </lineage>
</organism>